<accession>A0AAW8JG92</accession>
<sequence>MSFFKKLFSNKETTQTETGRYGAFWIWFEQHQQKFHDIVRENDREKFREFLFNPLRKELDHVHQGIFYLAGMLDQDTAEIVFTPDGVVPNIVFIEELVAAAPEIAGWKFTALKPEMDINQLYLEMHGYDFNKENLSFYLNDDEAYPDEIDLVMVHDEYQAEMHNPFTEAVYIYLDNYLGEYNAIMYIDHVTVCSKQDAEKELIPIDKLKNILILKNSEISRLNSIQYDHIDSDEYSILNGQADDGQPLTVMLNSSILEWEHKASHPWMFVMEVRYQGQDYQGMPSEQDYDALEQIDQELYEQLSDKDGYLFLGRETGGNKRTFYYACKDFRKPSKLAAEILSKYKDQFEIETNILKDKYWHTMGKFGL</sequence>
<feature type="domain" description="DUF695" evidence="1">
    <location>
        <begin position="244"/>
        <end position="362"/>
    </location>
</feature>
<proteinExistence type="predicted"/>
<dbReference type="Pfam" id="PF05117">
    <property type="entry name" value="DUF695"/>
    <property type="match status" value="1"/>
</dbReference>
<evidence type="ECO:0000259" key="1">
    <source>
        <dbReference type="Pfam" id="PF05117"/>
    </source>
</evidence>
<comment type="caution">
    <text evidence="2">The sequence shown here is derived from an EMBL/GenBank/DDBJ whole genome shotgun (WGS) entry which is preliminary data.</text>
</comment>
<dbReference type="EMBL" id="JAVIDA010000005">
    <property type="protein sequence ID" value="MDQ9070839.1"/>
    <property type="molecule type" value="Genomic_DNA"/>
</dbReference>
<organism evidence="2 3">
    <name type="scientific">Acinetobacter gerneri</name>
    <dbReference type="NCBI Taxonomy" id="202952"/>
    <lineage>
        <taxon>Bacteria</taxon>
        <taxon>Pseudomonadati</taxon>
        <taxon>Pseudomonadota</taxon>
        <taxon>Gammaproteobacteria</taxon>
        <taxon>Moraxellales</taxon>
        <taxon>Moraxellaceae</taxon>
        <taxon>Acinetobacter</taxon>
    </lineage>
</organism>
<protein>
    <submittedName>
        <fullName evidence="2">DUF695 domain-containing protein</fullName>
    </submittedName>
</protein>
<name>A0AAW8JG92_9GAMM</name>
<gene>
    <name evidence="2" type="ORF">RFH51_05110</name>
</gene>
<dbReference type="AlphaFoldDB" id="A0AAW8JG92"/>
<dbReference type="RefSeq" id="WP_308955379.1">
    <property type="nucleotide sequence ID" value="NZ_JAVICY010000004.1"/>
</dbReference>
<dbReference type="Proteomes" id="UP001243195">
    <property type="component" value="Unassembled WGS sequence"/>
</dbReference>
<evidence type="ECO:0000313" key="3">
    <source>
        <dbReference type="Proteomes" id="UP001243195"/>
    </source>
</evidence>
<evidence type="ECO:0000313" key="2">
    <source>
        <dbReference type="EMBL" id="MDQ9070839.1"/>
    </source>
</evidence>
<reference evidence="2" key="1">
    <citation type="submission" date="2023-08" db="EMBL/GenBank/DDBJ databases">
        <title>Emergence of clinically-relevant ST2 carbapenem-resistant Acinetobacter baumannii strains in hospital sewages in Zhejiang, East of China.</title>
        <authorList>
            <person name="Kaichao C."/>
            <person name="Zhang R."/>
        </authorList>
    </citation>
    <scope>NUCLEOTIDE SEQUENCE</scope>
    <source>
        <strain evidence="2">M-SY-60</strain>
    </source>
</reference>
<dbReference type="InterPro" id="IPR016097">
    <property type="entry name" value="DUF695"/>
</dbReference>